<dbReference type="Proteomes" id="UP001162992">
    <property type="component" value="Chromosome 1"/>
</dbReference>
<sequence>MVLDSGSRLNGKRIRTEDDEVYLDNYHANKRYLTEVISSSLNGLSVGDSVLNSTRPSQPVIGSLEIPNDSESTCLSKHASLRSHWDDLSTLDSPMSDDSDENSQEHLIRDSETPHDTPISISDSISGSPASPLSPEKLNSGHQVPGTTHKILHRSFSFPNTSSSSFSYTLPKYRADSDGRMPPSPSDPCQPADLRRAALLRALQMRALSPGGLPCGLVPERPEEAGAQTSAGHDEPISSSVFLTDDEVISKQTDDLGSPVHGIFTGPIARGSTKARSLLLDD</sequence>
<proteinExistence type="predicted"/>
<protein>
    <submittedName>
        <fullName evidence="1">Uncharacterized protein</fullName>
    </submittedName>
</protein>
<gene>
    <name evidence="1" type="ORF">O6H91_01G140500</name>
</gene>
<reference evidence="2" key="1">
    <citation type="journal article" date="2024" name="Proc. Natl. Acad. Sci. U.S.A.">
        <title>Extraordinary preservation of gene collinearity over three hundred million years revealed in homosporous lycophytes.</title>
        <authorList>
            <person name="Li C."/>
            <person name="Wickell D."/>
            <person name="Kuo L.Y."/>
            <person name="Chen X."/>
            <person name="Nie B."/>
            <person name="Liao X."/>
            <person name="Peng D."/>
            <person name="Ji J."/>
            <person name="Jenkins J."/>
            <person name="Williams M."/>
            <person name="Shu S."/>
            <person name="Plott C."/>
            <person name="Barry K."/>
            <person name="Rajasekar S."/>
            <person name="Grimwood J."/>
            <person name="Han X."/>
            <person name="Sun S."/>
            <person name="Hou Z."/>
            <person name="He W."/>
            <person name="Dai G."/>
            <person name="Sun C."/>
            <person name="Schmutz J."/>
            <person name="Leebens-Mack J.H."/>
            <person name="Li F.W."/>
            <person name="Wang L."/>
        </authorList>
    </citation>
    <scope>NUCLEOTIDE SEQUENCE [LARGE SCALE GENOMIC DNA]</scope>
    <source>
        <strain evidence="2">cv. PW_Plant_1</strain>
    </source>
</reference>
<accession>A0ACC2EX78</accession>
<organism evidence="1 2">
    <name type="scientific">Diphasiastrum complanatum</name>
    <name type="common">Issler's clubmoss</name>
    <name type="synonym">Lycopodium complanatum</name>
    <dbReference type="NCBI Taxonomy" id="34168"/>
    <lineage>
        <taxon>Eukaryota</taxon>
        <taxon>Viridiplantae</taxon>
        <taxon>Streptophyta</taxon>
        <taxon>Embryophyta</taxon>
        <taxon>Tracheophyta</taxon>
        <taxon>Lycopodiopsida</taxon>
        <taxon>Lycopodiales</taxon>
        <taxon>Lycopodiaceae</taxon>
        <taxon>Lycopodioideae</taxon>
        <taxon>Diphasiastrum</taxon>
    </lineage>
</organism>
<dbReference type="EMBL" id="CM055092">
    <property type="protein sequence ID" value="KAJ7570935.1"/>
    <property type="molecule type" value="Genomic_DNA"/>
</dbReference>
<name>A0ACC2EX78_DIPCM</name>
<evidence type="ECO:0000313" key="1">
    <source>
        <dbReference type="EMBL" id="KAJ7570935.1"/>
    </source>
</evidence>
<comment type="caution">
    <text evidence="1">The sequence shown here is derived from an EMBL/GenBank/DDBJ whole genome shotgun (WGS) entry which is preliminary data.</text>
</comment>
<keyword evidence="2" id="KW-1185">Reference proteome</keyword>
<evidence type="ECO:0000313" key="2">
    <source>
        <dbReference type="Proteomes" id="UP001162992"/>
    </source>
</evidence>